<organism evidence="1 2">
    <name type="scientific">Gimibacter soli</name>
    <dbReference type="NCBI Taxonomy" id="3024400"/>
    <lineage>
        <taxon>Bacteria</taxon>
        <taxon>Pseudomonadati</taxon>
        <taxon>Pseudomonadota</taxon>
        <taxon>Alphaproteobacteria</taxon>
        <taxon>Kordiimonadales</taxon>
        <taxon>Temperatibacteraceae</taxon>
        <taxon>Gimibacter</taxon>
    </lineage>
</organism>
<keyword evidence="2" id="KW-1185">Reference proteome</keyword>
<reference evidence="1" key="1">
    <citation type="submission" date="2023-01" db="EMBL/GenBank/DDBJ databases">
        <title>The genome sequence of Kordiimonadaceae bacterium 6D33.</title>
        <authorList>
            <person name="Liu Y."/>
        </authorList>
    </citation>
    <scope>NUCLEOTIDE SEQUENCE</scope>
    <source>
        <strain evidence="1">6D33</strain>
    </source>
</reference>
<evidence type="ECO:0000313" key="2">
    <source>
        <dbReference type="Proteomes" id="UP001217500"/>
    </source>
</evidence>
<name>A0AAE9XRM9_9PROT</name>
<proteinExistence type="predicted"/>
<dbReference type="KEGG" id="gso:PH603_04885"/>
<dbReference type="AlphaFoldDB" id="A0AAE9XRM9"/>
<protein>
    <submittedName>
        <fullName evidence="1">Uncharacterized protein</fullName>
    </submittedName>
</protein>
<accession>A0AAE9XRM9</accession>
<sequence length="204" mass="21515">MSIIYPLVMPSSPTPSAVELYIDRNQTKTESYSRLLQVQRAPGDRWTGKLTMPPMTKAQATDWLGFFDALDGFVGTFWMPHPDFTVASGGAGGIASGRVKGAGQLGARIVTDGWGANVAGLLRRGDVIQIGNHLHRVTKDVGSDSGGNATLDIAPAIYTAPADNSAVVTDGPKGLFRLAAGFVAPTSDQMNLFTFSFAVEGALE</sequence>
<dbReference type="RefSeq" id="WP_289504851.1">
    <property type="nucleotide sequence ID" value="NZ_CP116805.1"/>
</dbReference>
<dbReference type="Proteomes" id="UP001217500">
    <property type="component" value="Chromosome"/>
</dbReference>
<gene>
    <name evidence="1" type="ORF">PH603_04885</name>
</gene>
<evidence type="ECO:0000313" key="1">
    <source>
        <dbReference type="EMBL" id="WCL55091.1"/>
    </source>
</evidence>
<dbReference type="EMBL" id="CP116805">
    <property type="protein sequence ID" value="WCL55091.1"/>
    <property type="molecule type" value="Genomic_DNA"/>
</dbReference>